<proteinExistence type="predicted"/>
<accession>A0A067Z214</accession>
<gene>
    <name evidence="1" type="ORF">GLS_c01440</name>
</gene>
<name>A0A067Z214_GLUOY</name>
<sequence>MTRSFTELDTLFDAHAVLAGVVLPTLRDVIAQPGAFTSDTRLEGTLIVLAQTVRSLNRALTENAGDRT</sequence>
<dbReference type="KEGG" id="goy:GLS_c01440"/>
<dbReference type="HOGENOM" id="CLU_188315_0_0_5"/>
<reference evidence="1 2" key="1">
    <citation type="journal article" date="2015" name="Appl. Microbiol. Biotechnol.">
        <title>The consequence of an additional NADH dehydrogenase paralog on the growth of Gluconobacter oxydans DSM3504.</title>
        <authorList>
            <person name="Kostner D."/>
            <person name="Luchterhand B."/>
            <person name="Junker A."/>
            <person name="Volland S."/>
            <person name="Daniel R."/>
            <person name="Buchs J."/>
            <person name="Liebl W."/>
            <person name="Ehrenreich A."/>
        </authorList>
    </citation>
    <scope>NUCLEOTIDE SEQUENCE [LARGE SCALE GENOMIC DNA]</scope>
    <source>
        <strain evidence="1">DSM 3504</strain>
    </source>
</reference>
<evidence type="ECO:0000313" key="2">
    <source>
        <dbReference type="Proteomes" id="UP000031656"/>
    </source>
</evidence>
<dbReference type="AlphaFoldDB" id="A0A067Z214"/>
<dbReference type="Proteomes" id="UP000031656">
    <property type="component" value="Chromosome"/>
</dbReference>
<evidence type="ECO:0000313" key="1">
    <source>
        <dbReference type="EMBL" id="AHK70072.1"/>
    </source>
</evidence>
<dbReference type="RefSeq" id="WP_016738202.1">
    <property type="nucleotide sequence ID" value="NZ_CP004373.1"/>
</dbReference>
<dbReference type="GeneID" id="56904390"/>
<dbReference type="EMBL" id="CP004373">
    <property type="protein sequence ID" value="AHK70072.1"/>
    <property type="molecule type" value="Genomic_DNA"/>
</dbReference>
<protein>
    <submittedName>
        <fullName evidence="1">Uncharacterized protein</fullName>
    </submittedName>
</protein>
<organism evidence="1 2">
    <name type="scientific">Gluconobacter oxydans DSM 3504</name>
    <dbReference type="NCBI Taxonomy" id="1288313"/>
    <lineage>
        <taxon>Bacteria</taxon>
        <taxon>Pseudomonadati</taxon>
        <taxon>Pseudomonadota</taxon>
        <taxon>Alphaproteobacteria</taxon>
        <taxon>Acetobacterales</taxon>
        <taxon>Acetobacteraceae</taxon>
        <taxon>Gluconobacter</taxon>
    </lineage>
</organism>